<keyword evidence="6" id="KW-0472">Membrane</keyword>
<dbReference type="InterPro" id="IPR004089">
    <property type="entry name" value="MCPsignal_dom"/>
</dbReference>
<evidence type="ECO:0000259" key="8">
    <source>
        <dbReference type="PROSITE" id="PS50885"/>
    </source>
</evidence>
<dbReference type="GO" id="GO:0006935">
    <property type="term" value="P:chemotaxis"/>
    <property type="evidence" value="ECO:0007669"/>
    <property type="project" value="InterPro"/>
</dbReference>
<dbReference type="RefSeq" id="WP_191896184.1">
    <property type="nucleotide sequence ID" value="NZ_BMQD01000012.1"/>
</dbReference>
<dbReference type="AlphaFoldDB" id="A0AA37BJD8"/>
<feature type="transmembrane region" description="Helical" evidence="6">
    <location>
        <begin position="12"/>
        <end position="36"/>
    </location>
</feature>
<reference evidence="9" key="2">
    <citation type="submission" date="2022-09" db="EMBL/GenBank/DDBJ databases">
        <authorList>
            <person name="Sun Q."/>
            <person name="Ohkuma M."/>
        </authorList>
    </citation>
    <scope>NUCLEOTIDE SEQUENCE</scope>
    <source>
        <strain evidence="9">JCM 3093</strain>
    </source>
</reference>
<evidence type="ECO:0000256" key="5">
    <source>
        <dbReference type="PROSITE-ProRule" id="PRU00284"/>
    </source>
</evidence>
<evidence type="ECO:0000313" key="9">
    <source>
        <dbReference type="EMBL" id="GGK77707.1"/>
    </source>
</evidence>
<comment type="similarity">
    <text evidence="4">Belongs to the methyl-accepting chemotaxis (MCP) protein family.</text>
</comment>
<dbReference type="Proteomes" id="UP000627984">
    <property type="component" value="Unassembled WGS sequence"/>
</dbReference>
<evidence type="ECO:0000256" key="6">
    <source>
        <dbReference type="SAM" id="Phobius"/>
    </source>
</evidence>
<feature type="domain" description="HAMP" evidence="8">
    <location>
        <begin position="223"/>
        <end position="276"/>
    </location>
</feature>
<dbReference type="InterPro" id="IPR004090">
    <property type="entry name" value="Chemotax_Me-accpt_rcpt"/>
</dbReference>
<dbReference type="GO" id="GO:0007165">
    <property type="term" value="P:signal transduction"/>
    <property type="evidence" value="ECO:0007669"/>
    <property type="project" value="UniProtKB-KW"/>
</dbReference>
<dbReference type="SMART" id="SM00283">
    <property type="entry name" value="MA"/>
    <property type="match status" value="1"/>
</dbReference>
<comment type="caution">
    <text evidence="9">The sequence shown here is derived from an EMBL/GenBank/DDBJ whole genome shotgun (WGS) entry which is preliminary data.</text>
</comment>
<gene>
    <name evidence="9" type="ORF">GCM10010126_41360</name>
</gene>
<dbReference type="GO" id="GO:0016020">
    <property type="term" value="C:membrane"/>
    <property type="evidence" value="ECO:0007669"/>
    <property type="project" value="InterPro"/>
</dbReference>
<evidence type="ECO:0008006" key="11">
    <source>
        <dbReference type="Google" id="ProtNLM"/>
    </source>
</evidence>
<keyword evidence="1 6" id="KW-0812">Transmembrane</keyword>
<feature type="domain" description="Methyl-accepting transducer" evidence="7">
    <location>
        <begin position="281"/>
        <end position="524"/>
    </location>
</feature>
<dbReference type="Pfam" id="PF00015">
    <property type="entry name" value="MCPsignal"/>
    <property type="match status" value="1"/>
</dbReference>
<evidence type="ECO:0000256" key="1">
    <source>
        <dbReference type="ARBA" id="ARBA00022692"/>
    </source>
</evidence>
<evidence type="ECO:0000256" key="2">
    <source>
        <dbReference type="ARBA" id="ARBA00022989"/>
    </source>
</evidence>
<evidence type="ECO:0000256" key="3">
    <source>
        <dbReference type="ARBA" id="ARBA00023224"/>
    </source>
</evidence>
<dbReference type="Gene3D" id="1.10.287.950">
    <property type="entry name" value="Methyl-accepting chemotaxis protein"/>
    <property type="match status" value="1"/>
</dbReference>
<keyword evidence="3 5" id="KW-0807">Transducer</keyword>
<sequence length="539" mass="56051">MSRLIGRWKVGTRLIACFSMIVALFGGAALVGLNALRTQDAAIEHMEQMTVLGRDVQEIKYFNSDVSGWQVAYAWEAALGDPAAAVKADAASRAGYLEVVGRLRKHLQNVDTTAMTAEEKKTFQTLTADWDAFLAMDDKIADLFAKGTRAALAEANTIIGGASWDIYYRIMENTDRLVDSATARSDAAADSAAAASRSAKIQMGVAVLAALVMSVPLLRLLRRSITVPLAESTGALKALAAKDLTRQADTSAMGGELHEMGTAINEAVGVLRGAVTQIKTDAQQLSRASEAMRFSTTRIVTSSDTATSRVENASAAAGEVSGNAQLVASGAREMGLSIQEISKSASEAATVAGEAVAAADSASTRVQRLSTSSSEIGAVVKAINAIAEQTNLLALNATIEAARAGDAGKGFAVVAGEVKDLAQETARATEDIAARVKAIQSDSDGAVEIISGFQDVIGKINTYVTTIAGAVEEQSATTAGMSNSVSDAASGSTRIADHISAVAETVSQAHHAVKESMATIDELAVMAEQMNEQAKAFNV</sequence>
<dbReference type="PANTHER" id="PTHR32089">
    <property type="entry name" value="METHYL-ACCEPTING CHEMOTAXIS PROTEIN MCPB"/>
    <property type="match status" value="1"/>
</dbReference>
<dbReference type="EMBL" id="BMQD01000012">
    <property type="protein sequence ID" value="GGK77707.1"/>
    <property type="molecule type" value="Genomic_DNA"/>
</dbReference>
<dbReference type="PANTHER" id="PTHR32089:SF112">
    <property type="entry name" value="LYSOZYME-LIKE PROTEIN-RELATED"/>
    <property type="match status" value="1"/>
</dbReference>
<dbReference type="PROSITE" id="PS50885">
    <property type="entry name" value="HAMP"/>
    <property type="match status" value="1"/>
</dbReference>
<protein>
    <recommendedName>
        <fullName evidence="11">Methyl-accepting chemotaxis protein</fullName>
    </recommendedName>
</protein>
<proteinExistence type="inferred from homology"/>
<dbReference type="GO" id="GO:0004888">
    <property type="term" value="F:transmembrane signaling receptor activity"/>
    <property type="evidence" value="ECO:0007669"/>
    <property type="project" value="InterPro"/>
</dbReference>
<reference evidence="9" key="1">
    <citation type="journal article" date="2014" name="Int. J. Syst. Evol. Microbiol.">
        <title>Complete genome sequence of Corynebacterium casei LMG S-19264T (=DSM 44701T), isolated from a smear-ripened cheese.</title>
        <authorList>
            <consortium name="US DOE Joint Genome Institute (JGI-PGF)"/>
            <person name="Walter F."/>
            <person name="Albersmeier A."/>
            <person name="Kalinowski J."/>
            <person name="Ruckert C."/>
        </authorList>
    </citation>
    <scope>NUCLEOTIDE SEQUENCE</scope>
    <source>
        <strain evidence="9">JCM 3093</strain>
    </source>
</reference>
<dbReference type="PRINTS" id="PR00260">
    <property type="entry name" value="CHEMTRNSDUCR"/>
</dbReference>
<dbReference type="SMART" id="SM00304">
    <property type="entry name" value="HAMP"/>
    <property type="match status" value="2"/>
</dbReference>
<organism evidence="9 10">
    <name type="scientific">Planomonospora parontospora</name>
    <dbReference type="NCBI Taxonomy" id="58119"/>
    <lineage>
        <taxon>Bacteria</taxon>
        <taxon>Bacillati</taxon>
        <taxon>Actinomycetota</taxon>
        <taxon>Actinomycetes</taxon>
        <taxon>Streptosporangiales</taxon>
        <taxon>Streptosporangiaceae</taxon>
        <taxon>Planomonospora</taxon>
    </lineage>
</organism>
<keyword evidence="2 6" id="KW-1133">Transmembrane helix</keyword>
<accession>A0AA37BJD8</accession>
<name>A0AA37BJD8_9ACTN</name>
<dbReference type="PROSITE" id="PS50111">
    <property type="entry name" value="CHEMOTAXIS_TRANSDUC_2"/>
    <property type="match status" value="1"/>
</dbReference>
<dbReference type="InterPro" id="IPR003660">
    <property type="entry name" value="HAMP_dom"/>
</dbReference>
<evidence type="ECO:0000259" key="7">
    <source>
        <dbReference type="PROSITE" id="PS50111"/>
    </source>
</evidence>
<evidence type="ECO:0000313" key="10">
    <source>
        <dbReference type="Proteomes" id="UP000627984"/>
    </source>
</evidence>
<dbReference type="SUPFAM" id="SSF58104">
    <property type="entry name" value="Methyl-accepting chemotaxis protein (MCP) signaling domain"/>
    <property type="match status" value="1"/>
</dbReference>
<dbReference type="Pfam" id="PF00672">
    <property type="entry name" value="HAMP"/>
    <property type="match status" value="1"/>
</dbReference>
<evidence type="ECO:0000256" key="4">
    <source>
        <dbReference type="ARBA" id="ARBA00029447"/>
    </source>
</evidence>